<dbReference type="SUPFAM" id="SSF50729">
    <property type="entry name" value="PH domain-like"/>
    <property type="match status" value="1"/>
</dbReference>
<sequence>MFTTNQPRNNIVCTQLIRQVNNIRHKIDINAYRAIQPLSNDHGISFLPIRSSDIDLHGLQCMHHGTTVVHWEEDGSRSSLCFLKLERSNATLTWSKTGWSALKGSNYQDYSLTTNIEELVPPGVVLKNENNDIVFNGLEEGYLELQCIKEIRLGEGAVDVATTVSRRHGLEEMDADSCCLKLIFGASLSDNRSVEFIAPPMVAEIWARGLSQIVALHRRQQQMCDRRIQWVKEKYLQLFFNEQSCFGPTPAEAIK</sequence>
<proteinExistence type="predicted"/>
<dbReference type="Proteomes" id="UP000694941">
    <property type="component" value="Unplaced"/>
</dbReference>
<keyword evidence="1" id="KW-1185">Reference proteome</keyword>
<dbReference type="GeneID" id="106477511"/>
<protein>
    <submittedName>
        <fullName evidence="2">1-phosphatidylinositol 4,5-bisphosphate phosphodiesterase epsilon-1-like</fullName>
    </submittedName>
</protein>
<feature type="non-terminal residue" evidence="2">
    <location>
        <position position="255"/>
    </location>
</feature>
<reference evidence="2" key="1">
    <citation type="submission" date="2025-08" db="UniProtKB">
        <authorList>
            <consortium name="RefSeq"/>
        </authorList>
    </citation>
    <scope>IDENTIFICATION</scope>
    <source>
        <tissue evidence="2">Muscle</tissue>
    </source>
</reference>
<dbReference type="RefSeq" id="XP_013793518.2">
    <property type="nucleotide sequence ID" value="XM_013938064.2"/>
</dbReference>
<evidence type="ECO:0000313" key="1">
    <source>
        <dbReference type="Proteomes" id="UP000694941"/>
    </source>
</evidence>
<name>A0ABM1C3I4_LIMPO</name>
<accession>A0ABM1C3I4</accession>
<dbReference type="Gene3D" id="2.30.29.30">
    <property type="entry name" value="Pleckstrin-homology domain (PH domain)/Phosphotyrosine-binding domain (PTB)"/>
    <property type="match status" value="1"/>
</dbReference>
<dbReference type="InterPro" id="IPR011993">
    <property type="entry name" value="PH-like_dom_sf"/>
</dbReference>
<organism evidence="1 2">
    <name type="scientific">Limulus polyphemus</name>
    <name type="common">Atlantic horseshoe crab</name>
    <dbReference type="NCBI Taxonomy" id="6850"/>
    <lineage>
        <taxon>Eukaryota</taxon>
        <taxon>Metazoa</taxon>
        <taxon>Ecdysozoa</taxon>
        <taxon>Arthropoda</taxon>
        <taxon>Chelicerata</taxon>
        <taxon>Merostomata</taxon>
        <taxon>Xiphosura</taxon>
        <taxon>Limulidae</taxon>
        <taxon>Limulus</taxon>
    </lineage>
</organism>
<evidence type="ECO:0000313" key="2">
    <source>
        <dbReference type="RefSeq" id="XP_013793518.2"/>
    </source>
</evidence>
<gene>
    <name evidence="2" type="primary">LOC106477511</name>
</gene>